<dbReference type="EMBL" id="MBTF01000023">
    <property type="protein sequence ID" value="OOQ58500.1"/>
    <property type="molecule type" value="Genomic_DNA"/>
</dbReference>
<gene>
    <name evidence="2" type="ORF">BC343_07475</name>
</gene>
<proteinExistence type="predicted"/>
<evidence type="ECO:0000313" key="2">
    <source>
        <dbReference type="EMBL" id="OOQ58500.1"/>
    </source>
</evidence>
<evidence type="ECO:0000313" key="3">
    <source>
        <dbReference type="Proteomes" id="UP000189739"/>
    </source>
</evidence>
<keyword evidence="1" id="KW-0812">Transmembrane</keyword>
<organism evidence="2 3">
    <name type="scientific">Mucilaginibacter pedocola</name>
    <dbReference type="NCBI Taxonomy" id="1792845"/>
    <lineage>
        <taxon>Bacteria</taxon>
        <taxon>Pseudomonadati</taxon>
        <taxon>Bacteroidota</taxon>
        <taxon>Sphingobacteriia</taxon>
        <taxon>Sphingobacteriales</taxon>
        <taxon>Sphingobacteriaceae</taxon>
        <taxon>Mucilaginibacter</taxon>
    </lineage>
</organism>
<keyword evidence="3" id="KW-1185">Reference proteome</keyword>
<feature type="transmembrane region" description="Helical" evidence="1">
    <location>
        <begin position="52"/>
        <end position="73"/>
    </location>
</feature>
<feature type="transmembrane region" description="Helical" evidence="1">
    <location>
        <begin position="79"/>
        <end position="100"/>
    </location>
</feature>
<accession>A0A1S9PC21</accession>
<feature type="transmembrane region" description="Helical" evidence="1">
    <location>
        <begin position="20"/>
        <end position="40"/>
    </location>
</feature>
<sequence length="109" mass="12369">MFIVFTLFSGFASLPIAVDWIDVLIDTGSLCYIVLMIYTTSLELQNKTNKRAAKYIIGTLSILIALLILYVVTTHRASHIALAVLFILWLTLLGLFDLFVMNRQEEELE</sequence>
<keyword evidence="1" id="KW-1133">Transmembrane helix</keyword>
<dbReference type="Proteomes" id="UP000189739">
    <property type="component" value="Unassembled WGS sequence"/>
</dbReference>
<dbReference type="AlphaFoldDB" id="A0A1S9PC21"/>
<comment type="caution">
    <text evidence="2">The sequence shown here is derived from an EMBL/GenBank/DDBJ whole genome shotgun (WGS) entry which is preliminary data.</text>
</comment>
<keyword evidence="1" id="KW-0472">Membrane</keyword>
<reference evidence="2 3" key="1">
    <citation type="submission" date="2016-07" db="EMBL/GenBank/DDBJ databases">
        <title>Genomic analysis of zinc-resistant bacterium Mucilaginibacter pedocola TBZ30.</title>
        <authorList>
            <person name="Huang J."/>
            <person name="Tang J."/>
        </authorList>
    </citation>
    <scope>NUCLEOTIDE SEQUENCE [LARGE SCALE GENOMIC DNA]</scope>
    <source>
        <strain evidence="2 3">TBZ30</strain>
    </source>
</reference>
<protein>
    <submittedName>
        <fullName evidence="2">Uncharacterized protein</fullName>
    </submittedName>
</protein>
<name>A0A1S9PC21_9SPHI</name>
<evidence type="ECO:0000256" key="1">
    <source>
        <dbReference type="SAM" id="Phobius"/>
    </source>
</evidence>